<dbReference type="Gene3D" id="1.20.5.1930">
    <property type="match status" value="1"/>
</dbReference>
<dbReference type="EC" id="2.7.13.3" evidence="13"/>
<comment type="catalytic activity">
    <reaction evidence="1 13">
        <text>ATP + protein L-histidine = ADP + protein N-phospho-L-histidine.</text>
        <dbReference type="EC" id="2.7.13.3"/>
    </reaction>
</comment>
<dbReference type="GO" id="GO:0005524">
    <property type="term" value="F:ATP binding"/>
    <property type="evidence" value="ECO:0007669"/>
    <property type="project" value="UniProtKB-UniRule"/>
</dbReference>
<proteinExistence type="predicted"/>
<dbReference type="GO" id="GO:0005886">
    <property type="term" value="C:plasma membrane"/>
    <property type="evidence" value="ECO:0007669"/>
    <property type="project" value="UniProtKB-SubCell"/>
</dbReference>
<keyword evidence="12 13" id="KW-0472">Membrane</keyword>
<evidence type="ECO:0000256" key="9">
    <source>
        <dbReference type="ARBA" id="ARBA00022840"/>
    </source>
</evidence>
<dbReference type="InterPro" id="IPR011712">
    <property type="entry name" value="Sig_transdc_His_kin_sub3_dim/P"/>
</dbReference>
<protein>
    <recommendedName>
        <fullName evidence="13">Sensor histidine kinase</fullName>
        <ecNumber evidence="13">2.7.13.3</ecNumber>
    </recommendedName>
</protein>
<dbReference type="AlphaFoldDB" id="A0A369ASF7"/>
<dbReference type="PROSITE" id="PS50109">
    <property type="entry name" value="HIS_KIN"/>
    <property type="match status" value="1"/>
</dbReference>
<evidence type="ECO:0000256" key="5">
    <source>
        <dbReference type="ARBA" id="ARBA00022679"/>
    </source>
</evidence>
<dbReference type="GO" id="GO:0000155">
    <property type="term" value="F:phosphorelay sensor kinase activity"/>
    <property type="evidence" value="ECO:0007669"/>
    <property type="project" value="UniProtKB-UniRule"/>
</dbReference>
<dbReference type="InterPro" id="IPR050482">
    <property type="entry name" value="Sensor_HK_TwoCompSys"/>
</dbReference>
<evidence type="ECO:0000313" key="16">
    <source>
        <dbReference type="EMBL" id="NKC68742.1"/>
    </source>
</evidence>
<keyword evidence="18" id="KW-1185">Reference proteome</keyword>
<evidence type="ECO:0000256" key="6">
    <source>
        <dbReference type="ARBA" id="ARBA00022692"/>
    </source>
</evidence>
<keyword evidence="8 13" id="KW-0418">Kinase</keyword>
<keyword evidence="7 13" id="KW-0547">Nucleotide-binding</keyword>
<dbReference type="InterPro" id="IPR003594">
    <property type="entry name" value="HATPase_dom"/>
</dbReference>
<keyword evidence="10 14" id="KW-1133">Transmembrane helix</keyword>
<dbReference type="GeneID" id="63147363"/>
<dbReference type="Pfam" id="PF02518">
    <property type="entry name" value="HATPase_c"/>
    <property type="match status" value="1"/>
</dbReference>
<dbReference type="Proteomes" id="UP000521358">
    <property type="component" value="Unassembled WGS sequence"/>
</dbReference>
<gene>
    <name evidence="17" type="ORF">CBF32_12075</name>
    <name evidence="16" type="ORF">HED35_11635</name>
</gene>
<evidence type="ECO:0000256" key="1">
    <source>
        <dbReference type="ARBA" id="ARBA00000085"/>
    </source>
</evidence>
<evidence type="ECO:0000256" key="14">
    <source>
        <dbReference type="SAM" id="Phobius"/>
    </source>
</evidence>
<dbReference type="CDD" id="cd16917">
    <property type="entry name" value="HATPase_UhpB-NarQ-NarX-like"/>
    <property type="match status" value="1"/>
</dbReference>
<sequence length="359" mass="40953">MMSKIGRPLTFFYTFLMTFMVLTLTLYTYFYAKNQHKWMLELVNTRMFRVPLLVYIIVISFAVSGLVMVLLYVYNRKTFSKIEEKMQLLAIGKYEHDVLNNHLEGNIDEGLLTDLDADITTVRDKMVAMSKEIQDLNSAPKMVEGESKEELIKEERQRLARELHDSVSQQLFAATMMLSALNEGVSELDVPEVVEKQVQMITNIINTSQSEMRALLLHLRPINLESKTLKQGIEMLLNELQTKINIELIWDVEDVKLPSSVEDNLFRIVQELLSNTLRHAKANSLEVYLKKIDKTVLLRVVDDGKGFDMNEAKVGSYGLNNMKERASGMGGTCKIISFKGQGTSIEIKVPLIEESDAND</sequence>
<dbReference type="Gene3D" id="3.30.565.10">
    <property type="entry name" value="Histidine kinase-like ATPase, C-terminal domain"/>
    <property type="match status" value="1"/>
</dbReference>
<evidence type="ECO:0000259" key="15">
    <source>
        <dbReference type="PROSITE" id="PS50109"/>
    </source>
</evidence>
<dbReference type="Pfam" id="PF07730">
    <property type="entry name" value="HisKA_3"/>
    <property type="match status" value="1"/>
</dbReference>
<keyword evidence="5 13" id="KW-0808">Transferase</keyword>
<evidence type="ECO:0000256" key="11">
    <source>
        <dbReference type="ARBA" id="ARBA00023012"/>
    </source>
</evidence>
<feature type="transmembrane region" description="Helical" evidence="14">
    <location>
        <begin position="12"/>
        <end position="32"/>
    </location>
</feature>
<keyword evidence="11 13" id="KW-0902">Two-component regulatory system</keyword>
<dbReference type="GO" id="GO:0046983">
    <property type="term" value="F:protein dimerization activity"/>
    <property type="evidence" value="ECO:0007669"/>
    <property type="project" value="InterPro"/>
</dbReference>
<dbReference type="OrthoDB" id="9795828at2"/>
<feature type="domain" description="Histidine kinase" evidence="15">
    <location>
        <begin position="158"/>
        <end position="353"/>
    </location>
</feature>
<dbReference type="SMART" id="SM00387">
    <property type="entry name" value="HATPase_c"/>
    <property type="match status" value="1"/>
</dbReference>
<evidence type="ECO:0000256" key="10">
    <source>
        <dbReference type="ARBA" id="ARBA00022989"/>
    </source>
</evidence>
<keyword evidence="3 13" id="KW-1003">Cell membrane</keyword>
<accession>A0A369ASF7</accession>
<dbReference type="InterPro" id="IPR036890">
    <property type="entry name" value="HATPase_C_sf"/>
</dbReference>
<evidence type="ECO:0000256" key="8">
    <source>
        <dbReference type="ARBA" id="ARBA00022777"/>
    </source>
</evidence>
<evidence type="ECO:0000256" key="3">
    <source>
        <dbReference type="ARBA" id="ARBA00022475"/>
    </source>
</evidence>
<keyword evidence="9 13" id="KW-0067">ATP-binding</keyword>
<evidence type="ECO:0000256" key="12">
    <source>
        <dbReference type="ARBA" id="ARBA00023136"/>
    </source>
</evidence>
<dbReference type="RefSeq" id="WP_086342597.1">
    <property type="nucleotide sequence ID" value="NZ_CP122523.1"/>
</dbReference>
<reference evidence="16 19" key="2">
    <citation type="submission" date="2020-03" db="EMBL/GenBank/DDBJ databases">
        <title>Bacterial samples isolated from urine from healthy bovine heifers (Gyr breed).</title>
        <authorList>
            <person name="Giannattasio-Ferraz S."/>
            <person name="Maskeri L."/>
            <person name="Penido A."/>
            <person name="Barbosa-Stancioli E.F."/>
            <person name="Putonti C."/>
        </authorList>
    </citation>
    <scope>NUCLEOTIDE SEQUENCE [LARGE SCALE GENOMIC DNA]</scope>
    <source>
        <strain evidence="16 19">UFMG-H7</strain>
    </source>
</reference>
<dbReference type="PIRSF" id="PIRSF037431">
    <property type="entry name" value="STHK_LiaS"/>
    <property type="match status" value="1"/>
</dbReference>
<evidence type="ECO:0000256" key="7">
    <source>
        <dbReference type="ARBA" id="ARBA00022741"/>
    </source>
</evidence>
<dbReference type="PANTHER" id="PTHR24421:SF37">
    <property type="entry name" value="SENSOR HISTIDINE KINASE NARS"/>
    <property type="match status" value="1"/>
</dbReference>
<reference evidence="17 18" key="1">
    <citation type="submission" date="2017-05" db="EMBL/GenBank/DDBJ databases">
        <title>Vagococcus spp. assemblies.</title>
        <authorList>
            <person name="Gulvik C.A."/>
        </authorList>
    </citation>
    <scope>NUCLEOTIDE SEQUENCE [LARGE SCALE GENOMIC DNA]</scope>
    <source>
        <strain evidence="17 18">NCFB 2497</strain>
    </source>
</reference>
<keyword evidence="4" id="KW-0597">Phosphoprotein</keyword>
<organism evidence="17 18">
    <name type="scientific">Vagococcus fluvialis</name>
    <dbReference type="NCBI Taxonomy" id="2738"/>
    <lineage>
        <taxon>Bacteria</taxon>
        <taxon>Bacillati</taxon>
        <taxon>Bacillota</taxon>
        <taxon>Bacilli</taxon>
        <taxon>Lactobacillales</taxon>
        <taxon>Enterococcaceae</taxon>
        <taxon>Vagococcus</taxon>
    </lineage>
</organism>
<dbReference type="SUPFAM" id="SSF55874">
    <property type="entry name" value="ATPase domain of HSP90 chaperone/DNA topoisomerase II/histidine kinase"/>
    <property type="match status" value="1"/>
</dbReference>
<name>A0A369ASF7_9ENTE</name>
<dbReference type="EMBL" id="NGJX01000016">
    <property type="protein sequence ID" value="RST99199.1"/>
    <property type="molecule type" value="Genomic_DNA"/>
</dbReference>
<evidence type="ECO:0000313" key="18">
    <source>
        <dbReference type="Proteomes" id="UP000288197"/>
    </source>
</evidence>
<dbReference type="Proteomes" id="UP000288197">
    <property type="component" value="Unassembled WGS sequence"/>
</dbReference>
<dbReference type="EMBL" id="JAAVMB010000014">
    <property type="protein sequence ID" value="NKC68742.1"/>
    <property type="molecule type" value="Genomic_DNA"/>
</dbReference>
<keyword evidence="6 14" id="KW-0812">Transmembrane</keyword>
<evidence type="ECO:0000256" key="2">
    <source>
        <dbReference type="ARBA" id="ARBA00004651"/>
    </source>
</evidence>
<dbReference type="PANTHER" id="PTHR24421">
    <property type="entry name" value="NITRATE/NITRITE SENSOR PROTEIN NARX-RELATED"/>
    <property type="match status" value="1"/>
</dbReference>
<evidence type="ECO:0000313" key="17">
    <source>
        <dbReference type="EMBL" id="RST99199.1"/>
    </source>
</evidence>
<dbReference type="InterPro" id="IPR005467">
    <property type="entry name" value="His_kinase_dom"/>
</dbReference>
<evidence type="ECO:0000313" key="19">
    <source>
        <dbReference type="Proteomes" id="UP000521358"/>
    </source>
</evidence>
<comment type="subcellular location">
    <subcellularLocation>
        <location evidence="2 13">Cell membrane</location>
        <topology evidence="2 13">Multi-pass membrane protein</topology>
    </subcellularLocation>
</comment>
<dbReference type="InterPro" id="IPR017202">
    <property type="entry name" value="LiaS/VraS"/>
</dbReference>
<evidence type="ECO:0000256" key="4">
    <source>
        <dbReference type="ARBA" id="ARBA00022553"/>
    </source>
</evidence>
<feature type="transmembrane region" description="Helical" evidence="14">
    <location>
        <begin position="52"/>
        <end position="74"/>
    </location>
</feature>
<comment type="caution">
    <text evidence="17">The sequence shown here is derived from an EMBL/GenBank/DDBJ whole genome shotgun (WGS) entry which is preliminary data.</text>
</comment>
<evidence type="ECO:0000256" key="13">
    <source>
        <dbReference type="PIRNR" id="PIRNR037431"/>
    </source>
</evidence>